<dbReference type="Gene3D" id="3.40.50.1820">
    <property type="entry name" value="alpha/beta hydrolase"/>
    <property type="match status" value="1"/>
</dbReference>
<comment type="caution">
    <text evidence="3">The sequence shown here is derived from an EMBL/GenBank/DDBJ whole genome shotgun (WGS) entry which is preliminary data.</text>
</comment>
<keyword evidence="4" id="KW-1185">Reference proteome</keyword>
<dbReference type="InterPro" id="IPR000073">
    <property type="entry name" value="AB_hydrolase_1"/>
</dbReference>
<reference evidence="3" key="1">
    <citation type="submission" date="2020-12" db="EMBL/GenBank/DDBJ databases">
        <title>Genomic characterization of non-nitrogen-fixing Frankia strains.</title>
        <authorList>
            <person name="Carlos-Shanley C."/>
            <person name="Guerra T."/>
            <person name="Hahn D."/>
        </authorList>
    </citation>
    <scope>NUCLEOTIDE SEQUENCE</scope>
    <source>
        <strain evidence="3">CN6</strain>
    </source>
</reference>
<dbReference type="PANTHER" id="PTHR46438">
    <property type="entry name" value="ALPHA/BETA-HYDROLASES SUPERFAMILY PROTEIN"/>
    <property type="match status" value="1"/>
</dbReference>
<dbReference type="SUPFAM" id="SSF53474">
    <property type="entry name" value="alpha/beta-Hydrolases"/>
    <property type="match status" value="1"/>
</dbReference>
<keyword evidence="3" id="KW-0378">Hydrolase</keyword>
<evidence type="ECO:0000256" key="1">
    <source>
        <dbReference type="SAM" id="Phobius"/>
    </source>
</evidence>
<name>A0A937RIL7_9ACTN</name>
<organism evidence="3 4">
    <name type="scientific">Frankia nepalensis</name>
    <dbReference type="NCBI Taxonomy" id="1836974"/>
    <lineage>
        <taxon>Bacteria</taxon>
        <taxon>Bacillati</taxon>
        <taxon>Actinomycetota</taxon>
        <taxon>Actinomycetes</taxon>
        <taxon>Frankiales</taxon>
        <taxon>Frankiaceae</taxon>
        <taxon>Frankia</taxon>
    </lineage>
</organism>
<accession>A0A937RIL7</accession>
<keyword evidence="1" id="KW-0812">Transmembrane</keyword>
<dbReference type="GO" id="GO:0016787">
    <property type="term" value="F:hydrolase activity"/>
    <property type="evidence" value="ECO:0007669"/>
    <property type="project" value="UniProtKB-KW"/>
</dbReference>
<dbReference type="AlphaFoldDB" id="A0A937RIL7"/>
<dbReference type="PANTHER" id="PTHR46438:SF11">
    <property type="entry name" value="LIPASE-RELATED"/>
    <property type="match status" value="1"/>
</dbReference>
<dbReference type="Pfam" id="PF12697">
    <property type="entry name" value="Abhydrolase_6"/>
    <property type="match status" value="1"/>
</dbReference>
<keyword evidence="1" id="KW-0472">Membrane</keyword>
<dbReference type="InterPro" id="IPR029058">
    <property type="entry name" value="AB_hydrolase_fold"/>
</dbReference>
<proteinExistence type="predicted"/>
<evidence type="ECO:0000259" key="2">
    <source>
        <dbReference type="Pfam" id="PF12697"/>
    </source>
</evidence>
<evidence type="ECO:0000313" key="4">
    <source>
        <dbReference type="Proteomes" id="UP000604475"/>
    </source>
</evidence>
<gene>
    <name evidence="3" type="ORF">I7412_27715</name>
</gene>
<dbReference type="EMBL" id="JAEACQ010000255">
    <property type="protein sequence ID" value="MBL7630882.1"/>
    <property type="molecule type" value="Genomic_DNA"/>
</dbReference>
<feature type="transmembrane region" description="Helical" evidence="1">
    <location>
        <begin position="143"/>
        <end position="163"/>
    </location>
</feature>
<sequence>MVGERAAGPRERWVDVDGPVHYVDFGGPADGPLLVCVHGLGASHTTWWALAPLLTARARVLALDLAGFGRTPVGARRADVGSNTRLLAGFLGAVAGGAPALLAGNSMGGMISVLQAAADPGSVAGLVLLSPALPIPRLRPPDATILGIFTGMTLPGVGAAALARRRARYSAAELVEQALLRTTVDPRRVPAEALAAMVALSAERAAPGRDLAGDAAMVAATRSVLGTLTRPGRLAAAVAAVTAPTLLVHGRRDRLVPVAAARRAAARRPDWRVEVLDDCGHLPQLEAADRTAALINGWLDGPGAVAAALAVGFADPAGAPGGIMDGVVSGAKVVGPEG</sequence>
<feature type="domain" description="AB hydrolase-1" evidence="2">
    <location>
        <begin position="34"/>
        <end position="293"/>
    </location>
</feature>
<keyword evidence="1" id="KW-1133">Transmembrane helix</keyword>
<protein>
    <submittedName>
        <fullName evidence="3">Alpha/beta fold hydrolase</fullName>
    </submittedName>
</protein>
<evidence type="ECO:0000313" key="3">
    <source>
        <dbReference type="EMBL" id="MBL7630882.1"/>
    </source>
</evidence>
<dbReference type="Proteomes" id="UP000604475">
    <property type="component" value="Unassembled WGS sequence"/>
</dbReference>
<dbReference type="PRINTS" id="PR00111">
    <property type="entry name" value="ABHYDROLASE"/>
</dbReference>
<feature type="transmembrane region" description="Helical" evidence="1">
    <location>
        <begin position="86"/>
        <end position="104"/>
    </location>
</feature>